<feature type="transmembrane region" description="Helical" evidence="2">
    <location>
        <begin position="210"/>
        <end position="230"/>
    </location>
</feature>
<feature type="region of interest" description="Disordered" evidence="1">
    <location>
        <begin position="364"/>
        <end position="424"/>
    </location>
</feature>
<keyword evidence="2" id="KW-0472">Membrane</keyword>
<accession>A0A7W7MPA8</accession>
<feature type="compositionally biased region" description="Polar residues" evidence="1">
    <location>
        <begin position="379"/>
        <end position="390"/>
    </location>
</feature>
<feature type="compositionally biased region" description="Basic and acidic residues" evidence="1">
    <location>
        <begin position="415"/>
        <end position="424"/>
    </location>
</feature>
<organism evidence="3 4">
    <name type="scientific">Actinoplanes digitatis</name>
    <dbReference type="NCBI Taxonomy" id="1868"/>
    <lineage>
        <taxon>Bacteria</taxon>
        <taxon>Bacillati</taxon>
        <taxon>Actinomycetota</taxon>
        <taxon>Actinomycetes</taxon>
        <taxon>Micromonosporales</taxon>
        <taxon>Micromonosporaceae</taxon>
        <taxon>Actinoplanes</taxon>
    </lineage>
</organism>
<evidence type="ECO:0000313" key="4">
    <source>
        <dbReference type="Proteomes" id="UP000578112"/>
    </source>
</evidence>
<evidence type="ECO:0000256" key="2">
    <source>
        <dbReference type="SAM" id="Phobius"/>
    </source>
</evidence>
<gene>
    <name evidence="3" type="ORF">BJ971_002053</name>
</gene>
<evidence type="ECO:0000313" key="3">
    <source>
        <dbReference type="EMBL" id="MBB4761497.1"/>
    </source>
</evidence>
<keyword evidence="4" id="KW-1185">Reference proteome</keyword>
<keyword evidence="2" id="KW-1133">Transmembrane helix</keyword>
<keyword evidence="2" id="KW-0812">Transmembrane</keyword>
<protein>
    <submittedName>
        <fullName evidence="3">Uncharacterized protein</fullName>
    </submittedName>
</protein>
<evidence type="ECO:0000256" key="1">
    <source>
        <dbReference type="SAM" id="MobiDB-lite"/>
    </source>
</evidence>
<dbReference type="Proteomes" id="UP000578112">
    <property type="component" value="Unassembled WGS sequence"/>
</dbReference>
<reference evidence="3 4" key="1">
    <citation type="submission" date="2020-08" db="EMBL/GenBank/DDBJ databases">
        <title>Sequencing the genomes of 1000 actinobacteria strains.</title>
        <authorList>
            <person name="Klenk H.-P."/>
        </authorList>
    </citation>
    <scope>NUCLEOTIDE SEQUENCE [LARGE SCALE GENOMIC DNA]</scope>
    <source>
        <strain evidence="3 4">DSM 43149</strain>
    </source>
</reference>
<dbReference type="RefSeq" id="WP_239087084.1">
    <property type="nucleotide sequence ID" value="NZ_BOMK01000001.1"/>
</dbReference>
<name>A0A7W7MPA8_9ACTN</name>
<comment type="caution">
    <text evidence="3">The sequence shown here is derived from an EMBL/GenBank/DDBJ whole genome shotgun (WGS) entry which is preliminary data.</text>
</comment>
<dbReference type="AlphaFoldDB" id="A0A7W7MPA8"/>
<feature type="transmembrane region" description="Helical" evidence="2">
    <location>
        <begin position="285"/>
        <end position="314"/>
    </location>
</feature>
<sequence length="424" mass="45198">MTGNPDNEDASNERDRDRTVIVVGLLATPPDYPARVAQRLAAELAGLLDERVNDHVRWEVQTGWGSIAPRRDGGVEALLADVARRREQDGWDVAICLTDLPLQAQRVPIVVQSSAARRVAVVSLPALGLGQLRAVRAVVPGMVKQLLHRPGTGHAPGDPEPLKQLVDVMAAIHRILDDSENGEIGLVASRVRGGLRLVIGMVRANRPGRALLGLSKLLVVAFGTAAFALTTDTIWQMGDALSVLRLTVIMLFGIGSLIAWLIVAHDLWERPGHGTPPELARLFNIGTVLTLCLATAVSYVVLFAGTVAAAWLLIRPSVLEQSLQPPIGLTDYLTLAWIVSSLATVGGAIGSGLEDEETVRAAAYGYHPDPGGWLDETGGSDTEGSDQRGQTDGPGLPEDRGLPQGRGWPDGTGQPDERERPSGR</sequence>
<dbReference type="EMBL" id="JACHNH010000001">
    <property type="protein sequence ID" value="MBB4761497.1"/>
    <property type="molecule type" value="Genomic_DNA"/>
</dbReference>
<feature type="transmembrane region" description="Helical" evidence="2">
    <location>
        <begin position="242"/>
        <end position="264"/>
    </location>
</feature>
<proteinExistence type="predicted"/>